<name>A0A1X0DC29_9MYCO</name>
<dbReference type="EMBL" id="MVHS01000027">
    <property type="protein sequence ID" value="ORA69931.1"/>
    <property type="molecule type" value="Genomic_DNA"/>
</dbReference>
<keyword evidence="3" id="KW-1185">Reference proteome</keyword>
<proteinExistence type="predicted"/>
<accession>A0A1X0DC29</accession>
<protein>
    <recommendedName>
        <fullName evidence="1">DUF559 domain-containing protein</fullName>
    </recommendedName>
</protein>
<organism evidence="2 3">
    <name type="scientific">Mycolicibacterium insubricum</name>
    <dbReference type="NCBI Taxonomy" id="444597"/>
    <lineage>
        <taxon>Bacteria</taxon>
        <taxon>Bacillati</taxon>
        <taxon>Actinomycetota</taxon>
        <taxon>Actinomycetes</taxon>
        <taxon>Mycobacteriales</taxon>
        <taxon>Mycobacteriaceae</taxon>
        <taxon>Mycolicibacterium</taxon>
    </lineage>
</organism>
<evidence type="ECO:0000313" key="3">
    <source>
        <dbReference type="Proteomes" id="UP000192801"/>
    </source>
</evidence>
<dbReference type="Proteomes" id="UP000192801">
    <property type="component" value="Unassembled WGS sequence"/>
</dbReference>
<dbReference type="InterPro" id="IPR011335">
    <property type="entry name" value="Restrct_endonuc-II-like"/>
</dbReference>
<comment type="caution">
    <text evidence="2">The sequence shown here is derived from an EMBL/GenBank/DDBJ whole genome shotgun (WGS) entry which is preliminary data.</text>
</comment>
<dbReference type="AlphaFoldDB" id="A0A1X0DC29"/>
<dbReference type="STRING" id="444597.BST26_12290"/>
<feature type="domain" description="DUF559" evidence="1">
    <location>
        <begin position="210"/>
        <end position="260"/>
    </location>
</feature>
<reference evidence="2 3" key="1">
    <citation type="submission" date="2016-12" db="EMBL/GenBank/DDBJ databases">
        <title>The new phylogeny of genus Mycobacterium.</title>
        <authorList>
            <person name="Tortoli E."/>
            <person name="Trovato A."/>
            <person name="Cirillo D.M."/>
        </authorList>
    </citation>
    <scope>NUCLEOTIDE SEQUENCE [LARGE SCALE GENOMIC DNA]</scope>
    <source>
        <strain evidence="2 3">DSM 45130</strain>
    </source>
</reference>
<sequence>MSGLRIASEALARGELTEFGLHRRFRRVLPGVWAPNTLDLDLPDRAEAAWLWSGRRGVVGGLAASAMLGAKWVDDNVPVELYWSNYRAPEGVVVRKGLLLPDEVQTVRGVPTTTALRTAVDLARVGTVAEAVARLDALVRATQIDPSSILAVAERHRNIRGLARVPRVVGLVDAGAQSPKESWLRLVLVGGGYPRPGTQIPILGPDGRVRYYIDMGWEGPKIGVEYDGQQHRLDDRQYHGDIRRSEYLASLGWRIVRVVAGDSRADVLARVAELFAQS</sequence>
<dbReference type="SUPFAM" id="SSF52980">
    <property type="entry name" value="Restriction endonuclease-like"/>
    <property type="match status" value="1"/>
</dbReference>
<evidence type="ECO:0000313" key="2">
    <source>
        <dbReference type="EMBL" id="ORA69931.1"/>
    </source>
</evidence>
<dbReference type="Gene3D" id="3.40.960.10">
    <property type="entry name" value="VSR Endonuclease"/>
    <property type="match status" value="1"/>
</dbReference>
<dbReference type="Pfam" id="PF04480">
    <property type="entry name" value="DUF559"/>
    <property type="match status" value="1"/>
</dbReference>
<evidence type="ECO:0000259" key="1">
    <source>
        <dbReference type="Pfam" id="PF04480"/>
    </source>
</evidence>
<dbReference type="OrthoDB" id="4390288at2"/>
<gene>
    <name evidence="2" type="ORF">BST26_12290</name>
</gene>
<dbReference type="InterPro" id="IPR007569">
    <property type="entry name" value="DUF559"/>
</dbReference>
<dbReference type="RefSeq" id="WP_083031349.1">
    <property type="nucleotide sequence ID" value="NZ_JACKRM010000140.1"/>
</dbReference>